<dbReference type="Proteomes" id="UP001139521">
    <property type="component" value="Unassembled WGS sequence"/>
</dbReference>
<evidence type="ECO:0000313" key="2">
    <source>
        <dbReference type="Proteomes" id="UP001139521"/>
    </source>
</evidence>
<gene>
    <name evidence="1" type="ORF">L1967_21555</name>
</gene>
<protein>
    <submittedName>
        <fullName evidence="1">WG repeat-containing protein</fullName>
    </submittedName>
</protein>
<dbReference type="Pfam" id="PF14903">
    <property type="entry name" value="WG_beta_rep"/>
    <property type="match status" value="1"/>
</dbReference>
<dbReference type="EMBL" id="JAKHSK010000063">
    <property type="protein sequence ID" value="MCL6220885.1"/>
    <property type="molecule type" value="Genomic_DNA"/>
</dbReference>
<evidence type="ECO:0000313" key="1">
    <source>
        <dbReference type="EMBL" id="MCL6220885.1"/>
    </source>
</evidence>
<dbReference type="InterPro" id="IPR032774">
    <property type="entry name" value="WG_beta_rep"/>
</dbReference>
<dbReference type="RefSeq" id="WP_249603560.1">
    <property type="nucleotide sequence ID" value="NZ_JAKHSK010000063.1"/>
</dbReference>
<dbReference type="SUPFAM" id="SSF69360">
    <property type="entry name" value="Cell wall binding repeat"/>
    <property type="match status" value="1"/>
</dbReference>
<accession>A0A9X1ZXC1</accession>
<name>A0A9X1ZXC1_9FLAO</name>
<keyword evidence="2" id="KW-1185">Reference proteome</keyword>
<reference evidence="1" key="1">
    <citation type="submission" date="2022-01" db="EMBL/GenBank/DDBJ databases">
        <title>Genome sequencing of Zunongwangia sp. M21534 genome.</title>
        <authorList>
            <person name="Chen Y."/>
            <person name="Dong C."/>
            <person name="Shao Z."/>
        </authorList>
    </citation>
    <scope>NUCLEOTIDE SEQUENCE</scope>
    <source>
        <strain evidence="1">MCCC M21534</strain>
    </source>
</reference>
<sequence>MKKVILFTIITLFIAACSSPKEQYLIKYYQGEFDELGAPSGYLNTKGDTIIPIGKYYYCYTDTIKTMGMVIENKTGKILAIDQNGTELYEVYRFDNGPDELESGLFRIVKNGKIGYADATGKIIIEPQFDCAYPFKGEFAKVADSCETVQEGEHSFWGSERWYQISKDGKPTGK</sequence>
<dbReference type="PROSITE" id="PS51257">
    <property type="entry name" value="PROKAR_LIPOPROTEIN"/>
    <property type="match status" value="1"/>
</dbReference>
<organism evidence="1 2">
    <name type="scientific">Zunongwangia pacifica</name>
    <dbReference type="NCBI Taxonomy" id="2911062"/>
    <lineage>
        <taxon>Bacteria</taxon>
        <taxon>Pseudomonadati</taxon>
        <taxon>Bacteroidota</taxon>
        <taxon>Flavobacteriia</taxon>
        <taxon>Flavobacteriales</taxon>
        <taxon>Flavobacteriaceae</taxon>
        <taxon>Zunongwangia</taxon>
    </lineage>
</organism>
<comment type="caution">
    <text evidence="1">The sequence shown here is derived from an EMBL/GenBank/DDBJ whole genome shotgun (WGS) entry which is preliminary data.</text>
</comment>
<dbReference type="AlphaFoldDB" id="A0A9X1ZXC1"/>
<proteinExistence type="predicted"/>